<dbReference type="SUPFAM" id="SSF51735">
    <property type="entry name" value="NAD(P)-binding Rossmann-fold domains"/>
    <property type="match status" value="1"/>
</dbReference>
<dbReference type="InterPro" id="IPR013154">
    <property type="entry name" value="ADH-like_N"/>
</dbReference>
<evidence type="ECO:0000259" key="1">
    <source>
        <dbReference type="SMART" id="SM00829"/>
    </source>
</evidence>
<reference evidence="2 3" key="1">
    <citation type="journal article" date="2016" name="Mol. Biol. Evol.">
        <title>Comparative Genomics of Early-Diverging Mushroom-Forming Fungi Provides Insights into the Origins of Lignocellulose Decay Capabilities.</title>
        <authorList>
            <person name="Nagy L.G."/>
            <person name="Riley R."/>
            <person name="Tritt A."/>
            <person name="Adam C."/>
            <person name="Daum C."/>
            <person name="Floudas D."/>
            <person name="Sun H."/>
            <person name="Yadav J.S."/>
            <person name="Pangilinan J."/>
            <person name="Larsson K.H."/>
            <person name="Matsuura K."/>
            <person name="Barry K."/>
            <person name="Labutti K."/>
            <person name="Kuo R."/>
            <person name="Ohm R.A."/>
            <person name="Bhattacharya S.S."/>
            <person name="Shirouzu T."/>
            <person name="Yoshinaga Y."/>
            <person name="Martin F.M."/>
            <person name="Grigoriev I.V."/>
            <person name="Hibbett D.S."/>
        </authorList>
    </citation>
    <scope>NUCLEOTIDE SEQUENCE [LARGE SCALE GENOMIC DNA]</scope>
    <source>
        <strain evidence="2 3">TUFC12733</strain>
    </source>
</reference>
<dbReference type="Proteomes" id="UP000076738">
    <property type="component" value="Unassembled WGS sequence"/>
</dbReference>
<dbReference type="STRING" id="1330018.A0A167QN97"/>
<dbReference type="InterPro" id="IPR020843">
    <property type="entry name" value="ER"/>
</dbReference>
<feature type="domain" description="Enoyl reductase (ER)" evidence="1">
    <location>
        <begin position="17"/>
        <end position="347"/>
    </location>
</feature>
<dbReference type="GO" id="GO:0016491">
    <property type="term" value="F:oxidoreductase activity"/>
    <property type="evidence" value="ECO:0007669"/>
    <property type="project" value="InterPro"/>
</dbReference>
<dbReference type="PANTHER" id="PTHR11695:SF294">
    <property type="entry name" value="RETICULON-4-INTERACTING PROTEIN 1, MITOCHONDRIAL"/>
    <property type="match status" value="1"/>
</dbReference>
<proteinExistence type="predicted"/>
<dbReference type="CDD" id="cd05289">
    <property type="entry name" value="MDR_like_2"/>
    <property type="match status" value="1"/>
</dbReference>
<dbReference type="OrthoDB" id="3354375at2759"/>
<dbReference type="SUPFAM" id="SSF50129">
    <property type="entry name" value="GroES-like"/>
    <property type="match status" value="1"/>
</dbReference>
<gene>
    <name evidence="2" type="ORF">CALVIDRAFT_552927</name>
</gene>
<dbReference type="SMART" id="SM00829">
    <property type="entry name" value="PKS_ER"/>
    <property type="match status" value="1"/>
</dbReference>
<dbReference type="Gene3D" id="3.40.50.720">
    <property type="entry name" value="NAD(P)-binding Rossmann-like Domain"/>
    <property type="match status" value="1"/>
</dbReference>
<dbReference type="InterPro" id="IPR036291">
    <property type="entry name" value="NAD(P)-bd_dom_sf"/>
</dbReference>
<evidence type="ECO:0000313" key="2">
    <source>
        <dbReference type="EMBL" id="KZP00090.1"/>
    </source>
</evidence>
<dbReference type="Pfam" id="PF13602">
    <property type="entry name" value="ADH_zinc_N_2"/>
    <property type="match status" value="1"/>
</dbReference>
<name>A0A167QN97_CALVF</name>
<dbReference type="InterPro" id="IPR011032">
    <property type="entry name" value="GroES-like_sf"/>
</dbReference>
<organism evidence="2 3">
    <name type="scientific">Calocera viscosa (strain TUFC12733)</name>
    <dbReference type="NCBI Taxonomy" id="1330018"/>
    <lineage>
        <taxon>Eukaryota</taxon>
        <taxon>Fungi</taxon>
        <taxon>Dikarya</taxon>
        <taxon>Basidiomycota</taxon>
        <taxon>Agaricomycotina</taxon>
        <taxon>Dacrymycetes</taxon>
        <taxon>Dacrymycetales</taxon>
        <taxon>Dacrymycetaceae</taxon>
        <taxon>Calocera</taxon>
    </lineage>
</organism>
<dbReference type="AlphaFoldDB" id="A0A167QN97"/>
<accession>A0A167QN97</accession>
<evidence type="ECO:0000313" key="3">
    <source>
        <dbReference type="Proteomes" id="UP000076738"/>
    </source>
</evidence>
<keyword evidence="3" id="KW-1185">Reference proteome</keyword>
<protein>
    <submittedName>
        <fullName evidence="2">GroES-like protein</fullName>
    </submittedName>
</protein>
<sequence>MPDDQLMRALIQVAYGRPAKALSLQSVPRPVLAPSSSDLLVRVKAASIAPAEWGFLIGITRIVGVFPIPAGMGIDFSGVVEAAGEGATAEGWKGGEEVMGCVPISLKGTYQEYVLVPSSCCARKPENISWEEAAALPANAMTALQALEKHQGGKEAIFVTGGLGGVGHLVIQLAHHRFGFKRIITSVSTSKVERFKELYPYVDEVIDYKKVNPTSVVPKASLDVVYSTLGTPGQWAPYLAPQRPVPSLIEIATSPGTAVVQENWGVIFPWYARWLFDAVAWYARPRVPKGVQFVAHNTRMLHKDLQAVADEAAGGRLKPLIGRVFSLDEGAEAFELAHKGIVGKVVFRVSE</sequence>
<dbReference type="EMBL" id="KV417270">
    <property type="protein sequence ID" value="KZP00090.1"/>
    <property type="molecule type" value="Genomic_DNA"/>
</dbReference>
<dbReference type="InterPro" id="IPR050700">
    <property type="entry name" value="YIM1/Zinc_Alcohol_DH_Fams"/>
</dbReference>
<dbReference type="PANTHER" id="PTHR11695">
    <property type="entry name" value="ALCOHOL DEHYDROGENASE RELATED"/>
    <property type="match status" value="1"/>
</dbReference>
<dbReference type="Gene3D" id="3.90.180.10">
    <property type="entry name" value="Medium-chain alcohol dehydrogenases, catalytic domain"/>
    <property type="match status" value="1"/>
</dbReference>
<dbReference type="Pfam" id="PF08240">
    <property type="entry name" value="ADH_N"/>
    <property type="match status" value="1"/>
</dbReference>